<evidence type="ECO:0000256" key="5">
    <source>
        <dbReference type="SAM" id="Phobius"/>
    </source>
</evidence>
<evidence type="ECO:0000256" key="1">
    <source>
        <dbReference type="ARBA" id="ARBA00004141"/>
    </source>
</evidence>
<name>A0A6G4QUV8_9CAUL</name>
<dbReference type="Pfam" id="PF13564">
    <property type="entry name" value="DoxX_2"/>
    <property type="match status" value="1"/>
</dbReference>
<dbReference type="RefSeq" id="WP_165257084.1">
    <property type="nucleotide sequence ID" value="NZ_JAAKGT010000002.1"/>
</dbReference>
<keyword evidence="4 5" id="KW-0472">Membrane</keyword>
<sequence>MPLSLQRPRWVPILAWLLAGFFVFGAIGNLLAPPDIAASYRRWGYPDWFHVVTGVLELAAAGLLLLRRTRAAGAALAASVMGAAVLTVLLHRDLGHLPPPLVVLVLSGLVGWGALRAGRS</sequence>
<dbReference type="EMBL" id="JAAKGT010000002">
    <property type="protein sequence ID" value="NGM49227.1"/>
    <property type="molecule type" value="Genomic_DNA"/>
</dbReference>
<proteinExistence type="predicted"/>
<protein>
    <submittedName>
        <fullName evidence="6">DoxX family protein</fullName>
    </submittedName>
</protein>
<feature type="transmembrane region" description="Helical" evidence="5">
    <location>
        <begin position="48"/>
        <end position="66"/>
    </location>
</feature>
<organism evidence="6">
    <name type="scientific">Caulobacter sp. 602-2</name>
    <dbReference type="NCBI Taxonomy" id="2710887"/>
    <lineage>
        <taxon>Bacteria</taxon>
        <taxon>Pseudomonadati</taxon>
        <taxon>Pseudomonadota</taxon>
        <taxon>Alphaproteobacteria</taxon>
        <taxon>Caulobacterales</taxon>
        <taxon>Caulobacteraceae</taxon>
        <taxon>Caulobacter</taxon>
    </lineage>
</organism>
<dbReference type="GO" id="GO:0016020">
    <property type="term" value="C:membrane"/>
    <property type="evidence" value="ECO:0007669"/>
    <property type="project" value="UniProtKB-SubCell"/>
</dbReference>
<evidence type="ECO:0000313" key="6">
    <source>
        <dbReference type="EMBL" id="NGM49227.1"/>
    </source>
</evidence>
<dbReference type="AlphaFoldDB" id="A0A6G4QUV8"/>
<feature type="transmembrane region" description="Helical" evidence="5">
    <location>
        <begin position="73"/>
        <end position="91"/>
    </location>
</feature>
<feature type="transmembrane region" description="Helical" evidence="5">
    <location>
        <begin position="97"/>
        <end position="115"/>
    </location>
</feature>
<dbReference type="InterPro" id="IPR032808">
    <property type="entry name" value="DoxX"/>
</dbReference>
<comment type="caution">
    <text evidence="6">The sequence shown here is derived from an EMBL/GenBank/DDBJ whole genome shotgun (WGS) entry which is preliminary data.</text>
</comment>
<comment type="subcellular location">
    <subcellularLocation>
        <location evidence="1">Membrane</location>
        <topology evidence="1">Multi-pass membrane protein</topology>
    </subcellularLocation>
</comment>
<evidence type="ECO:0000256" key="3">
    <source>
        <dbReference type="ARBA" id="ARBA00022989"/>
    </source>
</evidence>
<keyword evidence="3 5" id="KW-1133">Transmembrane helix</keyword>
<reference evidence="6" key="1">
    <citation type="submission" date="2020-02" db="EMBL/GenBank/DDBJ databases">
        <authorList>
            <person name="Gao J."/>
            <person name="Sun J."/>
        </authorList>
    </citation>
    <scope>NUCLEOTIDE SEQUENCE</scope>
    <source>
        <strain evidence="6">602-2</strain>
    </source>
</reference>
<gene>
    <name evidence="6" type="ORF">G5B46_06370</name>
</gene>
<evidence type="ECO:0000256" key="2">
    <source>
        <dbReference type="ARBA" id="ARBA00022692"/>
    </source>
</evidence>
<feature type="transmembrane region" description="Helical" evidence="5">
    <location>
        <begin position="12"/>
        <end position="32"/>
    </location>
</feature>
<keyword evidence="2 5" id="KW-0812">Transmembrane</keyword>
<accession>A0A6G4QUV8</accession>
<evidence type="ECO:0000256" key="4">
    <source>
        <dbReference type="ARBA" id="ARBA00023136"/>
    </source>
</evidence>